<dbReference type="AlphaFoldDB" id="A0A2J6R823"/>
<dbReference type="OrthoDB" id="3543906at2759"/>
<dbReference type="PANTHER" id="PTHR42749:SF1">
    <property type="entry name" value="CELL SHAPE-DETERMINING PROTEIN MREB"/>
    <property type="match status" value="1"/>
</dbReference>
<dbReference type="PROSITE" id="PS50048">
    <property type="entry name" value="ZN2_CY6_FUNGAL_2"/>
    <property type="match status" value="1"/>
</dbReference>
<feature type="domain" description="Zn(2)-C6 fungal-type" evidence="3">
    <location>
        <begin position="761"/>
        <end position="791"/>
    </location>
</feature>
<dbReference type="PANTHER" id="PTHR42749">
    <property type="entry name" value="CELL SHAPE-DETERMINING PROTEIN MREB"/>
    <property type="match status" value="1"/>
</dbReference>
<dbReference type="STRING" id="1149755.A0A2J6R823"/>
<feature type="compositionally biased region" description="Basic and acidic residues" evidence="2">
    <location>
        <begin position="877"/>
        <end position="898"/>
    </location>
</feature>
<dbReference type="InterPro" id="IPR001138">
    <property type="entry name" value="Zn2Cys6_DnaBD"/>
</dbReference>
<dbReference type="Gene3D" id="4.10.240.10">
    <property type="entry name" value="Zn(2)-C6 fungal-type DNA-binding domain"/>
    <property type="match status" value="1"/>
</dbReference>
<accession>A0A2J6R823</accession>
<dbReference type="InterPro" id="IPR036864">
    <property type="entry name" value="Zn2-C6_fun-type_DNA-bd_sf"/>
</dbReference>
<feature type="region of interest" description="Disordered" evidence="2">
    <location>
        <begin position="728"/>
        <end position="751"/>
    </location>
</feature>
<dbReference type="SUPFAM" id="SSF57701">
    <property type="entry name" value="Zn2/Cys6 DNA-binding domain"/>
    <property type="match status" value="1"/>
</dbReference>
<dbReference type="SUPFAM" id="SSF53067">
    <property type="entry name" value="Actin-like ATPase domain"/>
    <property type="match status" value="1"/>
</dbReference>
<dbReference type="Gene3D" id="3.30.420.40">
    <property type="match status" value="2"/>
</dbReference>
<evidence type="ECO:0000259" key="3">
    <source>
        <dbReference type="PROSITE" id="PS50048"/>
    </source>
</evidence>
<feature type="compositionally biased region" description="Basic and acidic residues" evidence="2">
    <location>
        <begin position="925"/>
        <end position="936"/>
    </location>
</feature>
<proteinExistence type="predicted"/>
<sequence length="965" mass="109760">MSHQVFRGASFDVAPVQRFSKRPSNTVIAIDLATTRSCLAIGQRLLLEDHNITPPDVKLYTCWTDAYEAGSKWPITAMLYNSQGVPSTGNDLEMAFKSRASRNFDMNKHFRQWKLLFHDDQSDVAIKRIQDELYSKLSLLEKTRLQLLQDWVKLIYTDLLKAQGNGLYSLNDSIGSFDKQDIEIVVTVPPGRSVLAHDEVHKAFIQGPIGKGQVFLVSEPEAMFRSWIHDGADSNDFKVGGRYMVVDGGGGTCCIVRFLLDQLEPSLGFEQEFESESMVCGAESISNLVEEKIEKKVPRDIPNRVWVLDQFRRQFDEYFKRRFGADDADTTYNFELPNLECELSRRDIAECFDICIEKLFKTMERHLSRGLPFLVLGGGLFASPYVMRAVEKRFSNLKICRLSADKGHVARGAVLVRACAPFIIRRPILRSKAVTTFVEVTDAIRKSLVFANLYIKKDRYKGEQWCLAAQWLAKQGTEADIKHANDMYEVASEATFADARKRFFDTDDEDLTFSDTILTFNHTPLENQELLYQLKDGSWATLDGFPLPESSEKLTWDPRKIGVNLNSLEISYDHKKTKPFRILRYAIQMQMREVGTKYWFKTWSWTKPPKTKGRVRQVLRSGDYERHALFAPQEISRNLAASYDLGPGLRRETKIDEEKFEIVDKSVQGFMGSAGSLSNQAHHVEASSSNALVTLAHQSATREQVHPRSSSLRPDLFSTRLAHCHERQTSYSPSRMGRSTEAQRREGNAKYSIGAPRNNGGCWTCSFRNLKCDAEKPRCIECANLGLVCEYGRPAWLFNEALEQAQREIHKRLIKEHKALLALGRQSLDRSRLPIPGHSSGTQNPQNTAPSNPAANPTVQNTSSAGPKTLVRRKAFHPRENPGTQREKLTTSRERYDIYDYPSPSPKRPRFSEPDPEEEVGGSADDWRRRSTRQREPTALPADMVSWKEIDAEEYEVESETADSE</sequence>
<gene>
    <name evidence="4" type="ORF">L207DRAFT_588183</name>
</gene>
<dbReference type="GO" id="GO:0000981">
    <property type="term" value="F:DNA-binding transcription factor activity, RNA polymerase II-specific"/>
    <property type="evidence" value="ECO:0007669"/>
    <property type="project" value="InterPro"/>
</dbReference>
<dbReference type="Pfam" id="PF00172">
    <property type="entry name" value="Zn_clus"/>
    <property type="match status" value="1"/>
</dbReference>
<name>A0A2J6R823_HYAVF</name>
<protein>
    <recommendedName>
        <fullName evidence="3">Zn(2)-C6 fungal-type domain-containing protein</fullName>
    </recommendedName>
</protein>
<feature type="compositionally biased region" description="Acidic residues" evidence="2">
    <location>
        <begin position="951"/>
        <end position="965"/>
    </location>
</feature>
<keyword evidence="1" id="KW-0539">Nucleus</keyword>
<dbReference type="GO" id="GO:0008270">
    <property type="term" value="F:zinc ion binding"/>
    <property type="evidence" value="ECO:0007669"/>
    <property type="project" value="InterPro"/>
</dbReference>
<dbReference type="SMART" id="SM00066">
    <property type="entry name" value="GAL4"/>
    <property type="match status" value="1"/>
</dbReference>
<reference evidence="4" key="1">
    <citation type="submission" date="2016-04" db="EMBL/GenBank/DDBJ databases">
        <title>A degradative enzymes factory behind the ericoid mycorrhizal symbiosis.</title>
        <authorList>
            <consortium name="DOE Joint Genome Institute"/>
            <person name="Martino E."/>
            <person name="Morin E."/>
            <person name="Grelet G."/>
            <person name="Kuo A."/>
            <person name="Kohler A."/>
            <person name="Daghino S."/>
            <person name="Barry K."/>
            <person name="Choi C."/>
            <person name="Cichocki N."/>
            <person name="Clum A."/>
            <person name="Copeland A."/>
            <person name="Hainaut M."/>
            <person name="Haridas S."/>
            <person name="Labutti K."/>
            <person name="Lindquist E."/>
            <person name="Lipzen A."/>
            <person name="Khouja H.-R."/>
            <person name="Murat C."/>
            <person name="Ohm R."/>
            <person name="Olson A."/>
            <person name="Spatafora J."/>
            <person name="Veneault-Fourrey C."/>
            <person name="Henrissat B."/>
            <person name="Grigoriev I."/>
            <person name="Martin F."/>
            <person name="Perotto S."/>
        </authorList>
    </citation>
    <scope>NUCLEOTIDE SEQUENCE [LARGE SCALE GENOMIC DNA]</scope>
    <source>
        <strain evidence="4">F</strain>
    </source>
</reference>
<evidence type="ECO:0000256" key="2">
    <source>
        <dbReference type="SAM" id="MobiDB-lite"/>
    </source>
</evidence>
<feature type="region of interest" description="Disordered" evidence="2">
    <location>
        <begin position="830"/>
        <end position="965"/>
    </location>
</feature>
<dbReference type="CDD" id="cd00067">
    <property type="entry name" value="GAL4"/>
    <property type="match status" value="1"/>
</dbReference>
<evidence type="ECO:0000313" key="4">
    <source>
        <dbReference type="EMBL" id="PMD34669.1"/>
    </source>
</evidence>
<evidence type="ECO:0000256" key="1">
    <source>
        <dbReference type="ARBA" id="ARBA00023242"/>
    </source>
</evidence>
<organism evidence="4 5">
    <name type="scientific">Hyaloscypha variabilis (strain UAMH 11265 / GT02V1 / F)</name>
    <name type="common">Meliniomyces variabilis</name>
    <dbReference type="NCBI Taxonomy" id="1149755"/>
    <lineage>
        <taxon>Eukaryota</taxon>
        <taxon>Fungi</taxon>
        <taxon>Dikarya</taxon>
        <taxon>Ascomycota</taxon>
        <taxon>Pezizomycotina</taxon>
        <taxon>Leotiomycetes</taxon>
        <taxon>Helotiales</taxon>
        <taxon>Hyaloscyphaceae</taxon>
        <taxon>Hyaloscypha</taxon>
        <taxon>Hyaloscypha variabilis</taxon>
    </lineage>
</organism>
<dbReference type="CDD" id="cd10170">
    <property type="entry name" value="ASKHA_NBD_HSP70"/>
    <property type="match status" value="1"/>
</dbReference>
<keyword evidence="5" id="KW-1185">Reference proteome</keyword>
<dbReference type="Proteomes" id="UP000235786">
    <property type="component" value="Unassembled WGS sequence"/>
</dbReference>
<feature type="compositionally biased region" description="Polar residues" evidence="2">
    <location>
        <begin position="839"/>
        <end position="866"/>
    </location>
</feature>
<dbReference type="Gene3D" id="3.90.640.10">
    <property type="entry name" value="Actin, Chain A, domain 4"/>
    <property type="match status" value="1"/>
</dbReference>
<dbReference type="EMBL" id="KZ613953">
    <property type="protein sequence ID" value="PMD34669.1"/>
    <property type="molecule type" value="Genomic_DNA"/>
</dbReference>
<evidence type="ECO:0000313" key="5">
    <source>
        <dbReference type="Proteomes" id="UP000235786"/>
    </source>
</evidence>
<dbReference type="InterPro" id="IPR043129">
    <property type="entry name" value="ATPase_NBD"/>
</dbReference>